<protein>
    <submittedName>
        <fullName evidence="4">D-serine deaminase-like pyridoxal phosphate-dependent protein</fullName>
    </submittedName>
</protein>
<dbReference type="Pfam" id="PF01168">
    <property type="entry name" value="Ala_racemase_N"/>
    <property type="match status" value="1"/>
</dbReference>
<dbReference type="EMBL" id="JAFBCV010000006">
    <property type="protein sequence ID" value="MBM7839022.1"/>
    <property type="molecule type" value="Genomic_DNA"/>
</dbReference>
<evidence type="ECO:0000313" key="4">
    <source>
        <dbReference type="EMBL" id="MBM7839022.1"/>
    </source>
</evidence>
<keyword evidence="5" id="KW-1185">Reference proteome</keyword>
<name>A0ABS2SXQ1_9BACI</name>
<dbReference type="Pfam" id="PF14031">
    <property type="entry name" value="D-ser_dehydrat"/>
    <property type="match status" value="1"/>
</dbReference>
<keyword evidence="2" id="KW-0456">Lyase</keyword>
<feature type="domain" description="D-serine dehydratase-like" evidence="3">
    <location>
        <begin position="248"/>
        <end position="345"/>
    </location>
</feature>
<organism evidence="4 5">
    <name type="scientific">Shouchella xiaoxiensis</name>
    <dbReference type="NCBI Taxonomy" id="766895"/>
    <lineage>
        <taxon>Bacteria</taxon>
        <taxon>Bacillati</taxon>
        <taxon>Bacillota</taxon>
        <taxon>Bacilli</taxon>
        <taxon>Bacillales</taxon>
        <taxon>Bacillaceae</taxon>
        <taxon>Shouchella</taxon>
    </lineage>
</organism>
<dbReference type="Gene3D" id="2.40.37.20">
    <property type="entry name" value="D-serine dehydratase-like domain"/>
    <property type="match status" value="1"/>
</dbReference>
<dbReference type="InterPro" id="IPR051466">
    <property type="entry name" value="D-amino_acid_metab_enzyme"/>
</dbReference>
<dbReference type="PANTHER" id="PTHR28004">
    <property type="entry name" value="ZGC:162816-RELATED"/>
    <property type="match status" value="1"/>
</dbReference>
<dbReference type="InterPro" id="IPR001608">
    <property type="entry name" value="Ala_racemase_N"/>
</dbReference>
<dbReference type="PANTHER" id="PTHR28004:SF2">
    <property type="entry name" value="D-SERINE DEHYDRATASE"/>
    <property type="match status" value="1"/>
</dbReference>
<dbReference type="InterPro" id="IPR029066">
    <property type="entry name" value="PLP-binding_barrel"/>
</dbReference>
<comment type="caution">
    <text evidence="4">The sequence shown here is derived from an EMBL/GenBank/DDBJ whole genome shotgun (WGS) entry which is preliminary data.</text>
</comment>
<gene>
    <name evidence="4" type="ORF">JOC54_002292</name>
</gene>
<sequence>MDTPYIKIDEEIARANIARMQAIANQKGVQLRPHIKTHKSPEIANWQLEAGAIGVTVAKVSEAEVMIKQGITNLFIAYPIVTKTKIKRVLELNTKSELIVAVDSEVGAQLLSEMAREAGQTVTVRLEVDTGLRRTGVRLDRLSSVASSIHALPNLVLQGIFTFKGAIIEGKATLDTDGAGIEEAQLLAQYEAALLAEGMEIDIVSAGSSPTAVSVADAKTVDEIRPGTYVFNDAMQMKLGLCTEAQCAAKVVVTVVSAPEDNMVVIDGGSKTFATDVQPNQSPLNLKGFGQVVGYPEAVFERMNEEHGVIVFQKNHGLKVGDQLEVIPNHICSTVNLHNRMFLKRTNDEGLSEVIVEARGCLQ</sequence>
<dbReference type="Gene3D" id="3.20.20.10">
    <property type="entry name" value="Alanine racemase"/>
    <property type="match status" value="1"/>
</dbReference>
<evidence type="ECO:0000256" key="1">
    <source>
        <dbReference type="ARBA" id="ARBA00005323"/>
    </source>
</evidence>
<dbReference type="InterPro" id="IPR042208">
    <property type="entry name" value="D-ser_dehydrat-like_sf"/>
</dbReference>
<accession>A0ABS2SXQ1</accession>
<comment type="similarity">
    <text evidence="1">Belongs to the DSD1 family.</text>
</comment>
<dbReference type="Proteomes" id="UP001179280">
    <property type="component" value="Unassembled WGS sequence"/>
</dbReference>
<evidence type="ECO:0000256" key="2">
    <source>
        <dbReference type="ARBA" id="ARBA00023239"/>
    </source>
</evidence>
<dbReference type="RefSeq" id="WP_204466372.1">
    <property type="nucleotide sequence ID" value="NZ_JAFBCV010000006.1"/>
</dbReference>
<dbReference type="SUPFAM" id="SSF51419">
    <property type="entry name" value="PLP-binding barrel"/>
    <property type="match status" value="1"/>
</dbReference>
<proteinExistence type="inferred from homology"/>
<dbReference type="SMART" id="SM01119">
    <property type="entry name" value="D-ser_dehydrat"/>
    <property type="match status" value="1"/>
</dbReference>
<reference evidence="4" key="1">
    <citation type="submission" date="2021-01" db="EMBL/GenBank/DDBJ databases">
        <title>Genomic Encyclopedia of Type Strains, Phase IV (KMG-IV): sequencing the most valuable type-strain genomes for metagenomic binning, comparative biology and taxonomic classification.</title>
        <authorList>
            <person name="Goeker M."/>
        </authorList>
    </citation>
    <scope>NUCLEOTIDE SEQUENCE</scope>
    <source>
        <strain evidence="4">DSM 21943</strain>
    </source>
</reference>
<evidence type="ECO:0000313" key="5">
    <source>
        <dbReference type="Proteomes" id="UP001179280"/>
    </source>
</evidence>
<evidence type="ECO:0000259" key="3">
    <source>
        <dbReference type="SMART" id="SM01119"/>
    </source>
</evidence>
<dbReference type="InterPro" id="IPR026956">
    <property type="entry name" value="D-ser_dehydrat-like_dom"/>
</dbReference>